<dbReference type="Pfam" id="PF02597">
    <property type="entry name" value="ThiS"/>
    <property type="match status" value="1"/>
</dbReference>
<dbReference type="Gene3D" id="3.10.20.30">
    <property type="match status" value="1"/>
</dbReference>
<gene>
    <name evidence="1" type="primary">moaD-1</name>
    <name evidence="1" type="ORF">GlitD10_1759</name>
</gene>
<sequence>MPPLTIKTITVQYVAMLKEQSNCSIEVVKTEVLTCMDLYNHLQDQYKFVIPNSQIRVAVNHEFCSMQKLLQDEDLVIFIPPVCGG</sequence>
<dbReference type="OrthoDB" id="200013at2"/>
<name>A0A1J0ADS0_9CYAN</name>
<dbReference type="STRING" id="1188229.GlitD10_1759"/>
<evidence type="ECO:0000313" key="1">
    <source>
        <dbReference type="EMBL" id="APB34085.1"/>
    </source>
</evidence>
<dbReference type="EMBL" id="CP017675">
    <property type="protein sequence ID" value="APB34085.1"/>
    <property type="molecule type" value="Genomic_DNA"/>
</dbReference>
<dbReference type="Proteomes" id="UP000180235">
    <property type="component" value="Chromosome"/>
</dbReference>
<keyword evidence="2" id="KW-1185">Reference proteome</keyword>
<reference evidence="1 2" key="1">
    <citation type="submission" date="2016-10" db="EMBL/GenBank/DDBJ databases">
        <title>Description of Gloeomargarita lithophora gen. nov., sp. nov., a thylakoid-bearing basal-branching cyanobacterium with intracellular carbonates, and proposal for Gloeomargaritales ord. nov.</title>
        <authorList>
            <person name="Moreira D."/>
            <person name="Tavera R."/>
            <person name="Benzerara K."/>
            <person name="Skouri-Panet F."/>
            <person name="Couradeau E."/>
            <person name="Gerard E."/>
            <person name="Loussert C."/>
            <person name="Novelo E."/>
            <person name="Zivanovic Y."/>
            <person name="Lopez-Garcia P."/>
        </authorList>
    </citation>
    <scope>NUCLEOTIDE SEQUENCE [LARGE SCALE GENOMIC DNA]</scope>
    <source>
        <strain evidence="1 2">D10</strain>
    </source>
</reference>
<accession>A0A1J0ADS0</accession>
<dbReference type="KEGG" id="glt:GlitD10_1759"/>
<dbReference type="AlphaFoldDB" id="A0A1J0ADS0"/>
<proteinExistence type="predicted"/>
<dbReference type="InterPro" id="IPR016155">
    <property type="entry name" value="Mopterin_synth/thiamin_S_b"/>
</dbReference>
<protein>
    <submittedName>
        <fullName evidence="1">Molybdopterin converting factor, subunit 1</fullName>
    </submittedName>
</protein>
<evidence type="ECO:0000313" key="2">
    <source>
        <dbReference type="Proteomes" id="UP000180235"/>
    </source>
</evidence>
<dbReference type="InterPro" id="IPR003749">
    <property type="entry name" value="ThiS/MoaD-like"/>
</dbReference>
<dbReference type="CDD" id="cd00754">
    <property type="entry name" value="Ubl_MoaD"/>
    <property type="match status" value="1"/>
</dbReference>
<organism evidence="1 2">
    <name type="scientific">Gloeomargarita lithophora Alchichica-D10</name>
    <dbReference type="NCBI Taxonomy" id="1188229"/>
    <lineage>
        <taxon>Bacteria</taxon>
        <taxon>Bacillati</taxon>
        <taxon>Cyanobacteriota</taxon>
        <taxon>Cyanophyceae</taxon>
        <taxon>Gloeomargaritales</taxon>
        <taxon>Gloeomargaritaceae</taxon>
        <taxon>Gloeomargarita</taxon>
    </lineage>
</organism>
<dbReference type="SUPFAM" id="SSF54285">
    <property type="entry name" value="MoaD/ThiS"/>
    <property type="match status" value="1"/>
</dbReference>
<dbReference type="InterPro" id="IPR012675">
    <property type="entry name" value="Beta-grasp_dom_sf"/>
</dbReference>